<organism evidence="2">
    <name type="scientific">marine sediment metagenome</name>
    <dbReference type="NCBI Taxonomy" id="412755"/>
    <lineage>
        <taxon>unclassified sequences</taxon>
        <taxon>metagenomes</taxon>
        <taxon>ecological metagenomes</taxon>
    </lineage>
</organism>
<protein>
    <recommendedName>
        <fullName evidence="1">VOC domain-containing protein</fullName>
    </recommendedName>
</protein>
<sequence length="122" mass="14092">MPKIVHFEINAENPLRAKNFYENVFDWKVEKWEGPMEYWVIEAGKEDEEGINGGLQKRENKEDHIFNYVGVESVDKTLKKIKENGGDILKPKSPIPGVGYYANFKDTEGNRLGIMEEDETVK</sequence>
<dbReference type="PROSITE" id="PS51819">
    <property type="entry name" value="VOC"/>
    <property type="match status" value="1"/>
</dbReference>
<dbReference type="InterPro" id="IPR037523">
    <property type="entry name" value="VOC_core"/>
</dbReference>
<dbReference type="InterPro" id="IPR029068">
    <property type="entry name" value="Glyas_Bleomycin-R_OHBP_Dase"/>
</dbReference>
<evidence type="ECO:0000259" key="1">
    <source>
        <dbReference type="PROSITE" id="PS51819"/>
    </source>
</evidence>
<gene>
    <name evidence="2" type="ORF">S01H4_50231</name>
</gene>
<dbReference type="SUPFAM" id="SSF54593">
    <property type="entry name" value="Glyoxalase/Bleomycin resistance protein/Dihydroxybiphenyl dioxygenase"/>
    <property type="match status" value="1"/>
</dbReference>
<proteinExistence type="predicted"/>
<dbReference type="PANTHER" id="PTHR33993">
    <property type="entry name" value="GLYOXALASE-RELATED"/>
    <property type="match status" value="1"/>
</dbReference>
<dbReference type="Pfam" id="PF00903">
    <property type="entry name" value="Glyoxalase"/>
    <property type="match status" value="1"/>
</dbReference>
<feature type="domain" description="VOC" evidence="1">
    <location>
        <begin position="3"/>
        <end position="117"/>
    </location>
</feature>
<dbReference type="PANTHER" id="PTHR33993:SF2">
    <property type="entry name" value="VOC DOMAIN-CONTAINING PROTEIN"/>
    <property type="match status" value="1"/>
</dbReference>
<name>X1C2U6_9ZZZZ</name>
<reference evidence="2" key="1">
    <citation type="journal article" date="2014" name="Front. Microbiol.">
        <title>High frequency of phylogenetically diverse reductive dehalogenase-homologous genes in deep subseafloor sedimentary metagenomes.</title>
        <authorList>
            <person name="Kawai M."/>
            <person name="Futagami T."/>
            <person name="Toyoda A."/>
            <person name="Takaki Y."/>
            <person name="Nishi S."/>
            <person name="Hori S."/>
            <person name="Arai W."/>
            <person name="Tsubouchi T."/>
            <person name="Morono Y."/>
            <person name="Uchiyama I."/>
            <person name="Ito T."/>
            <person name="Fujiyama A."/>
            <person name="Inagaki F."/>
            <person name="Takami H."/>
        </authorList>
    </citation>
    <scope>NUCLEOTIDE SEQUENCE</scope>
    <source>
        <strain evidence="2">Expedition CK06-06</strain>
    </source>
</reference>
<dbReference type="Gene3D" id="3.10.180.10">
    <property type="entry name" value="2,3-Dihydroxybiphenyl 1,2-Dioxygenase, domain 1"/>
    <property type="match status" value="1"/>
</dbReference>
<dbReference type="EMBL" id="BART01028500">
    <property type="protein sequence ID" value="GAG90743.1"/>
    <property type="molecule type" value="Genomic_DNA"/>
</dbReference>
<dbReference type="InterPro" id="IPR004360">
    <property type="entry name" value="Glyas_Fos-R_dOase_dom"/>
</dbReference>
<evidence type="ECO:0000313" key="2">
    <source>
        <dbReference type="EMBL" id="GAG90743.1"/>
    </source>
</evidence>
<dbReference type="AlphaFoldDB" id="X1C2U6"/>
<accession>X1C2U6</accession>
<dbReference type="InterPro" id="IPR052164">
    <property type="entry name" value="Anthracycline_SecMetBiosynth"/>
</dbReference>
<comment type="caution">
    <text evidence="2">The sequence shown here is derived from an EMBL/GenBank/DDBJ whole genome shotgun (WGS) entry which is preliminary data.</text>
</comment>
<dbReference type="CDD" id="cd07247">
    <property type="entry name" value="SgaA_N_like"/>
    <property type="match status" value="1"/>
</dbReference>